<sequence length="256" mass="29302">MTWARGPLLRTAVPSLYLFLQLFSEHWRRITILYHYRLGLEGPCFARIYIFLWMFSYTGRGRCGEPDRRMDSSIFIQICSNCPPYSSLALFHQPVQRNDYPLPRPLGYTTFPWPMAPEVLRKCLCLPARSRATGTRSFHFPESRDFASVPMVPKWRPSVGNTSSLCAKILFAPAMILVAGADSIPTCIQPHSRRFMKFQIDDAQVRTSNDAGLLDPKASWLSNDSMRDPLFRTQPQTSTSTAPRQTTQRLVDEHPL</sequence>
<evidence type="ECO:0000313" key="2">
    <source>
        <dbReference type="EMBL" id="KAF5332686.1"/>
    </source>
</evidence>
<name>A0A8H5C109_9AGAR</name>
<keyword evidence="3" id="KW-1185">Reference proteome</keyword>
<comment type="caution">
    <text evidence="2">The sequence shown here is derived from an EMBL/GenBank/DDBJ whole genome shotgun (WGS) entry which is preliminary data.</text>
</comment>
<evidence type="ECO:0000256" key="1">
    <source>
        <dbReference type="SAM" id="MobiDB-lite"/>
    </source>
</evidence>
<proteinExistence type="predicted"/>
<accession>A0A8H5C109</accession>
<protein>
    <submittedName>
        <fullName evidence="2">Uncharacterized protein</fullName>
    </submittedName>
</protein>
<evidence type="ECO:0000313" key="3">
    <source>
        <dbReference type="Proteomes" id="UP000541558"/>
    </source>
</evidence>
<dbReference type="Proteomes" id="UP000541558">
    <property type="component" value="Unassembled WGS sequence"/>
</dbReference>
<reference evidence="2 3" key="1">
    <citation type="journal article" date="2020" name="ISME J.">
        <title>Uncovering the hidden diversity of litter-decomposition mechanisms in mushroom-forming fungi.</title>
        <authorList>
            <person name="Floudas D."/>
            <person name="Bentzer J."/>
            <person name="Ahren D."/>
            <person name="Johansson T."/>
            <person name="Persson P."/>
            <person name="Tunlid A."/>
        </authorList>
    </citation>
    <scope>NUCLEOTIDE SEQUENCE [LARGE SCALE GENOMIC DNA]</scope>
    <source>
        <strain evidence="2 3">CBS 175.51</strain>
    </source>
</reference>
<dbReference type="AlphaFoldDB" id="A0A8H5C109"/>
<gene>
    <name evidence="2" type="ORF">D9611_005324</name>
</gene>
<feature type="region of interest" description="Disordered" evidence="1">
    <location>
        <begin position="224"/>
        <end position="256"/>
    </location>
</feature>
<feature type="compositionally biased region" description="Polar residues" evidence="1">
    <location>
        <begin position="233"/>
        <end position="249"/>
    </location>
</feature>
<organism evidence="2 3">
    <name type="scientific">Ephemerocybe angulata</name>
    <dbReference type="NCBI Taxonomy" id="980116"/>
    <lineage>
        <taxon>Eukaryota</taxon>
        <taxon>Fungi</taxon>
        <taxon>Dikarya</taxon>
        <taxon>Basidiomycota</taxon>
        <taxon>Agaricomycotina</taxon>
        <taxon>Agaricomycetes</taxon>
        <taxon>Agaricomycetidae</taxon>
        <taxon>Agaricales</taxon>
        <taxon>Agaricineae</taxon>
        <taxon>Psathyrellaceae</taxon>
        <taxon>Ephemerocybe</taxon>
    </lineage>
</organism>
<dbReference type="EMBL" id="JAACJK010000110">
    <property type="protein sequence ID" value="KAF5332686.1"/>
    <property type="molecule type" value="Genomic_DNA"/>
</dbReference>